<dbReference type="Gene3D" id="3.90.25.10">
    <property type="entry name" value="UDP-galactose 4-epimerase, domain 1"/>
    <property type="match status" value="1"/>
</dbReference>
<accession>A0A0G1MDC8</accession>
<comment type="similarity">
    <text evidence="1">Belongs to the NAD(P)-dependent epimerase/dehydratase family.</text>
</comment>
<evidence type="ECO:0000256" key="1">
    <source>
        <dbReference type="ARBA" id="ARBA00007637"/>
    </source>
</evidence>
<dbReference type="InterPro" id="IPR036291">
    <property type="entry name" value="NAD(P)-bd_dom_sf"/>
</dbReference>
<gene>
    <name evidence="3" type="ORF">UX10_C0040G0006</name>
</gene>
<dbReference type="AlphaFoldDB" id="A0A0G1MDC8"/>
<dbReference type="InterPro" id="IPR001509">
    <property type="entry name" value="Epimerase_deHydtase"/>
</dbReference>
<sequence length="310" mass="34323">MRILVTGGAGFIGSHIVDAYTAAGYEVGIIDDLSTGVKENINPKAKFWQGSVTDADFVDRIVREFRPEVLNHHAAHIHVGRSVTDPLFDATVNIGGTINLMQSLVKAGSCKKVIFASTGGAMYGNKQTPFTEEMAEAPLSPYGVSKRAAELYLGFYQEQYGIKFIALRYANVYGPRQNPHGEAGVVSIFSKNILQNKQPVINGDGKQTRDYVYVSDVVEANFKALQYNKSGIFNIGTGIEADVNEIFRLVNREFGEDWREVHGPPRPGEQQTSSLSFDKAGRELGWEPKVKLSDGIRKTVEWFKTNQQRV</sequence>
<dbReference type="Gene3D" id="3.40.50.720">
    <property type="entry name" value="NAD(P)-binding Rossmann-like Domain"/>
    <property type="match status" value="1"/>
</dbReference>
<dbReference type="Proteomes" id="UP000033999">
    <property type="component" value="Unassembled WGS sequence"/>
</dbReference>
<evidence type="ECO:0000259" key="2">
    <source>
        <dbReference type="Pfam" id="PF01370"/>
    </source>
</evidence>
<dbReference type="PANTHER" id="PTHR43000">
    <property type="entry name" value="DTDP-D-GLUCOSE 4,6-DEHYDRATASE-RELATED"/>
    <property type="match status" value="1"/>
</dbReference>
<proteinExistence type="inferred from homology"/>
<evidence type="ECO:0000313" key="4">
    <source>
        <dbReference type="Proteomes" id="UP000033999"/>
    </source>
</evidence>
<protein>
    <submittedName>
        <fullName evidence="3">UDP-glucose 4-epimerase</fullName>
    </submittedName>
</protein>
<dbReference type="Pfam" id="PF01370">
    <property type="entry name" value="Epimerase"/>
    <property type="match status" value="1"/>
</dbReference>
<name>A0A0G1MDC8_9BACT</name>
<comment type="caution">
    <text evidence="3">The sequence shown here is derived from an EMBL/GenBank/DDBJ whole genome shotgun (WGS) entry which is preliminary data.</text>
</comment>
<reference evidence="3 4" key="1">
    <citation type="journal article" date="2015" name="Nature">
        <title>rRNA introns, odd ribosomes, and small enigmatic genomes across a large radiation of phyla.</title>
        <authorList>
            <person name="Brown C.T."/>
            <person name="Hug L.A."/>
            <person name="Thomas B.C."/>
            <person name="Sharon I."/>
            <person name="Castelle C.J."/>
            <person name="Singh A."/>
            <person name="Wilkins M.J."/>
            <person name="Williams K.H."/>
            <person name="Banfield J.F."/>
        </authorList>
    </citation>
    <scope>NUCLEOTIDE SEQUENCE [LARGE SCALE GENOMIC DNA]</scope>
</reference>
<dbReference type="PATRIC" id="fig|1619041.3.peg.928"/>
<feature type="domain" description="NAD-dependent epimerase/dehydratase" evidence="2">
    <location>
        <begin position="3"/>
        <end position="236"/>
    </location>
</feature>
<organism evidence="3 4">
    <name type="scientific">Candidatus Magasanikbacteria bacterium GW2011_GWA2_45_39</name>
    <dbReference type="NCBI Taxonomy" id="1619041"/>
    <lineage>
        <taxon>Bacteria</taxon>
        <taxon>Candidatus Magasanikiibacteriota</taxon>
    </lineage>
</organism>
<dbReference type="SUPFAM" id="SSF51735">
    <property type="entry name" value="NAD(P)-binding Rossmann-fold domains"/>
    <property type="match status" value="1"/>
</dbReference>
<dbReference type="EMBL" id="LCKX01000040">
    <property type="protein sequence ID" value="KKU06082.1"/>
    <property type="molecule type" value="Genomic_DNA"/>
</dbReference>
<evidence type="ECO:0000313" key="3">
    <source>
        <dbReference type="EMBL" id="KKU06082.1"/>
    </source>
</evidence>